<feature type="transmembrane region" description="Helical" evidence="9">
    <location>
        <begin position="150"/>
        <end position="169"/>
    </location>
</feature>
<keyword evidence="3 7" id="KW-0813">Transport</keyword>
<keyword evidence="12" id="KW-1185">Reference proteome</keyword>
<keyword evidence="6 9" id="KW-0472">Membrane</keyword>
<dbReference type="FunFam" id="1.20.1250.20:FF:000061">
    <property type="entry name" value="MFS sugar transporter"/>
    <property type="match status" value="1"/>
</dbReference>
<feature type="transmembrane region" description="Helical" evidence="9">
    <location>
        <begin position="88"/>
        <end position="107"/>
    </location>
</feature>
<evidence type="ECO:0000259" key="10">
    <source>
        <dbReference type="PROSITE" id="PS50850"/>
    </source>
</evidence>
<feature type="region of interest" description="Disordered" evidence="8">
    <location>
        <begin position="541"/>
        <end position="566"/>
    </location>
</feature>
<comment type="subcellular location">
    <subcellularLocation>
        <location evidence="1">Membrane</location>
        <topology evidence="1">Multi-pass membrane protein</topology>
    </subcellularLocation>
</comment>
<proteinExistence type="inferred from homology"/>
<dbReference type="GO" id="GO:0016020">
    <property type="term" value="C:membrane"/>
    <property type="evidence" value="ECO:0007669"/>
    <property type="project" value="UniProtKB-SubCell"/>
</dbReference>
<feature type="transmembrane region" description="Helical" evidence="9">
    <location>
        <begin position="341"/>
        <end position="364"/>
    </location>
</feature>
<evidence type="ECO:0000256" key="2">
    <source>
        <dbReference type="ARBA" id="ARBA00010992"/>
    </source>
</evidence>
<dbReference type="PRINTS" id="PR00171">
    <property type="entry name" value="SUGRTRNSPORT"/>
</dbReference>
<comment type="similarity">
    <text evidence="2 7">Belongs to the major facilitator superfamily. Sugar transporter (TC 2.A.1.1) family.</text>
</comment>
<dbReference type="PANTHER" id="PTHR48022:SF69">
    <property type="entry name" value="SUGAR TRANSPORTER"/>
    <property type="match status" value="1"/>
</dbReference>
<evidence type="ECO:0000256" key="9">
    <source>
        <dbReference type="SAM" id="Phobius"/>
    </source>
</evidence>
<name>A0A167XMU9_9HYPO</name>
<comment type="caution">
    <text evidence="11">The sequence shown here is derived from an EMBL/GenBank/DDBJ whole genome shotgun (WGS) entry which is preliminary data.</text>
</comment>
<dbReference type="PROSITE" id="PS00217">
    <property type="entry name" value="SUGAR_TRANSPORT_2"/>
    <property type="match status" value="1"/>
</dbReference>
<evidence type="ECO:0000256" key="7">
    <source>
        <dbReference type="RuleBase" id="RU003346"/>
    </source>
</evidence>
<feature type="transmembrane region" description="Helical" evidence="9">
    <location>
        <begin position="113"/>
        <end position="130"/>
    </location>
</feature>
<evidence type="ECO:0000256" key="3">
    <source>
        <dbReference type="ARBA" id="ARBA00022448"/>
    </source>
</evidence>
<feature type="transmembrane region" description="Helical" evidence="9">
    <location>
        <begin position="407"/>
        <end position="430"/>
    </location>
</feature>
<dbReference type="SUPFAM" id="SSF103473">
    <property type="entry name" value="MFS general substrate transporter"/>
    <property type="match status" value="1"/>
</dbReference>
<dbReference type="Gene3D" id="1.20.1250.20">
    <property type="entry name" value="MFS general substrate transporter like domains"/>
    <property type="match status" value="1"/>
</dbReference>
<accession>A0A167XMU9</accession>
<organism evidence="11 12">
    <name type="scientific">Niveomyces insectorum RCEF 264</name>
    <dbReference type="NCBI Taxonomy" id="1081102"/>
    <lineage>
        <taxon>Eukaryota</taxon>
        <taxon>Fungi</taxon>
        <taxon>Dikarya</taxon>
        <taxon>Ascomycota</taxon>
        <taxon>Pezizomycotina</taxon>
        <taxon>Sordariomycetes</taxon>
        <taxon>Hypocreomycetidae</taxon>
        <taxon>Hypocreales</taxon>
        <taxon>Cordycipitaceae</taxon>
        <taxon>Niveomyces</taxon>
    </lineage>
</organism>
<feature type="transmembrane region" description="Helical" evidence="9">
    <location>
        <begin position="313"/>
        <end position="334"/>
    </location>
</feature>
<gene>
    <name evidence="11" type="ORF">SPI_01958</name>
</gene>
<feature type="transmembrane region" description="Helical" evidence="9">
    <location>
        <begin position="436"/>
        <end position="456"/>
    </location>
</feature>
<feature type="transmembrane region" description="Helical" evidence="9">
    <location>
        <begin position="181"/>
        <end position="203"/>
    </location>
</feature>
<dbReference type="InterPro" id="IPR003663">
    <property type="entry name" value="Sugar/inositol_transpt"/>
</dbReference>
<feature type="domain" description="Major facilitator superfamily (MFS) profile" evidence="10">
    <location>
        <begin position="18"/>
        <end position="460"/>
    </location>
</feature>
<evidence type="ECO:0000313" key="11">
    <source>
        <dbReference type="EMBL" id="OAA65171.1"/>
    </source>
</evidence>
<evidence type="ECO:0000256" key="8">
    <source>
        <dbReference type="SAM" id="MobiDB-lite"/>
    </source>
</evidence>
<feature type="transmembrane region" description="Helical" evidence="9">
    <location>
        <begin position="62"/>
        <end position="81"/>
    </location>
</feature>
<feature type="transmembrane region" description="Helical" evidence="9">
    <location>
        <begin position="283"/>
        <end position="301"/>
    </location>
</feature>
<evidence type="ECO:0000256" key="1">
    <source>
        <dbReference type="ARBA" id="ARBA00004141"/>
    </source>
</evidence>
<dbReference type="GO" id="GO:0015793">
    <property type="term" value="P:glycerol transmembrane transport"/>
    <property type="evidence" value="ECO:0007669"/>
    <property type="project" value="TreeGrafter"/>
</dbReference>
<dbReference type="InterPro" id="IPR050360">
    <property type="entry name" value="MFS_Sugar_Transporters"/>
</dbReference>
<dbReference type="AlphaFoldDB" id="A0A167XMU9"/>
<keyword evidence="4 9" id="KW-0812">Transmembrane</keyword>
<feature type="transmembrane region" description="Helical" evidence="9">
    <location>
        <begin position="376"/>
        <end position="395"/>
    </location>
</feature>
<dbReference type="Proteomes" id="UP000076874">
    <property type="component" value="Unassembled WGS sequence"/>
</dbReference>
<dbReference type="InterPro" id="IPR005829">
    <property type="entry name" value="Sugar_transporter_CS"/>
</dbReference>
<dbReference type="InterPro" id="IPR036259">
    <property type="entry name" value="MFS_trans_sf"/>
</dbReference>
<feature type="compositionally biased region" description="Polar residues" evidence="8">
    <location>
        <begin position="546"/>
        <end position="557"/>
    </location>
</feature>
<dbReference type="InterPro" id="IPR020846">
    <property type="entry name" value="MFS_dom"/>
</dbReference>
<dbReference type="PANTHER" id="PTHR48022">
    <property type="entry name" value="PLASTIDIC GLUCOSE TRANSPORTER 4"/>
    <property type="match status" value="1"/>
</dbReference>
<evidence type="ECO:0000256" key="6">
    <source>
        <dbReference type="ARBA" id="ARBA00023136"/>
    </source>
</evidence>
<keyword evidence="5 9" id="KW-1133">Transmembrane helix</keyword>
<dbReference type="EMBL" id="AZHD01000003">
    <property type="protein sequence ID" value="OAA65171.1"/>
    <property type="molecule type" value="Genomic_DNA"/>
</dbReference>
<protein>
    <submittedName>
        <fullName evidence="11">General substrate transporter</fullName>
    </submittedName>
</protein>
<dbReference type="Pfam" id="PF00083">
    <property type="entry name" value="Sugar_tr"/>
    <property type="match status" value="1"/>
</dbReference>
<dbReference type="PROSITE" id="PS50850">
    <property type="entry name" value="MFS"/>
    <property type="match status" value="1"/>
</dbReference>
<dbReference type="OrthoDB" id="6133115at2759"/>
<evidence type="ECO:0000256" key="4">
    <source>
        <dbReference type="ARBA" id="ARBA00022692"/>
    </source>
</evidence>
<sequence>MAPPTFVGLSGRKLSNVVSAVCTTGFLLFGYDQGVMSGLITAPAFAAMFPATKDNSTMQGLVTAIYEIGCLFGAMSILYLGDIVGRRRAIVVAGVIMTLGVIIQVTAQADRSPLAQLIVGRIVMGFGNGVNTSTIPTYQAECSRTANRGLLICIEGGVIAFGTLIAYWLDFGASYGNADLVWRFPIAFQIIFALCFSIPMLYLPESPRWLLTHGRQAEADVVIAALRGYEVDSPETALERDVIVDSIRASGFVGQKRTPFRALFTGGKTQHCRRMLLGAGAQWMQQIGGCNAVIYYFPILFETSIKKSHKFSMLLGGVNMIVYSIFATVSWFLIERVGRRNLLLAGTVGQMVSMIITFGCLIPGTPSAAKGAAVGLFTYIASFGATWLPLPWLIPAEISPVKTRAKANAVSTCTNWLFNFLIVMVTPVMISNIGWGTYLFFAAVNAAFLPVIYFFYPETARRSLEEIDIIFAKGYSEKISYVKAAAELPLLTPEEIEREAVKYGLVLNDSDGKPNGDATDGNMAGVLQGERLGVHASGDFAKSEKSVTNSQNGSNLDTGFGRGSDS</sequence>
<dbReference type="InterPro" id="IPR005828">
    <property type="entry name" value="MFS_sugar_transport-like"/>
</dbReference>
<evidence type="ECO:0000313" key="12">
    <source>
        <dbReference type="Proteomes" id="UP000076874"/>
    </source>
</evidence>
<dbReference type="GO" id="GO:0005351">
    <property type="term" value="F:carbohydrate:proton symporter activity"/>
    <property type="evidence" value="ECO:0007669"/>
    <property type="project" value="TreeGrafter"/>
</dbReference>
<dbReference type="NCBIfam" id="TIGR00879">
    <property type="entry name" value="SP"/>
    <property type="match status" value="1"/>
</dbReference>
<evidence type="ECO:0000256" key="5">
    <source>
        <dbReference type="ARBA" id="ARBA00022989"/>
    </source>
</evidence>
<reference evidence="11 12" key="1">
    <citation type="journal article" date="2016" name="Genome Biol. Evol.">
        <title>Divergent and convergent evolution of fungal pathogenicity.</title>
        <authorList>
            <person name="Shang Y."/>
            <person name="Xiao G."/>
            <person name="Zheng P."/>
            <person name="Cen K."/>
            <person name="Zhan S."/>
            <person name="Wang C."/>
        </authorList>
    </citation>
    <scope>NUCLEOTIDE SEQUENCE [LARGE SCALE GENOMIC DNA]</scope>
    <source>
        <strain evidence="11 12">RCEF 264</strain>
    </source>
</reference>